<dbReference type="PANTHER" id="PTHR43673:SF2">
    <property type="entry name" value="NITROREDUCTASE"/>
    <property type="match status" value="1"/>
</dbReference>
<evidence type="ECO:0000256" key="3">
    <source>
        <dbReference type="ARBA" id="ARBA00022630"/>
    </source>
</evidence>
<evidence type="ECO:0000256" key="5">
    <source>
        <dbReference type="ARBA" id="ARBA00023002"/>
    </source>
</evidence>
<evidence type="ECO:0000256" key="1">
    <source>
        <dbReference type="ARBA" id="ARBA00001917"/>
    </source>
</evidence>
<dbReference type="GO" id="GO:0016491">
    <property type="term" value="F:oxidoreductase activity"/>
    <property type="evidence" value="ECO:0007669"/>
    <property type="project" value="UniProtKB-KW"/>
</dbReference>
<name>A0A1G9T3Z2_9FIRM</name>
<keyword evidence="4" id="KW-0288">FMN</keyword>
<keyword evidence="5" id="KW-0560">Oxidoreductase</keyword>
<accession>A0A1G9T3Z2</accession>
<dbReference type="EMBL" id="FNHZ01000001">
    <property type="protein sequence ID" value="SDM42348.1"/>
    <property type="molecule type" value="Genomic_DNA"/>
</dbReference>
<sequence length="171" mass="19244">MEFLELAKKRFSVRDYEDKQIEKEILDKIIEAGYIAPTAKNNQCARVYVIQSKEGLDKIRSLSRCAYNAPTVLLIAYEESEQYFNSKEEGVSSGQQDASIVACHMMLEAADLGIASVWVDVFPNTLTAKEFNLPESVKPVCLMPMGYAKEGVVPSPMHTDLRPLNEMVKYL</sequence>
<evidence type="ECO:0000313" key="7">
    <source>
        <dbReference type="EMBL" id="SDM42348.1"/>
    </source>
</evidence>
<gene>
    <name evidence="7" type="ORF">SAMN05216544_0201</name>
</gene>
<dbReference type="AlphaFoldDB" id="A0A1G9T3Z2"/>
<feature type="domain" description="Nitroreductase" evidence="6">
    <location>
        <begin position="8"/>
        <end position="63"/>
    </location>
</feature>
<organism evidence="7 8">
    <name type="scientific">Lachnospira pectinoschiza</name>
    <dbReference type="NCBI Taxonomy" id="28052"/>
    <lineage>
        <taxon>Bacteria</taxon>
        <taxon>Bacillati</taxon>
        <taxon>Bacillota</taxon>
        <taxon>Clostridia</taxon>
        <taxon>Lachnospirales</taxon>
        <taxon>Lachnospiraceae</taxon>
        <taxon>Lachnospira</taxon>
    </lineage>
</organism>
<dbReference type="InterPro" id="IPR029479">
    <property type="entry name" value="Nitroreductase"/>
</dbReference>
<dbReference type="SUPFAM" id="SSF55469">
    <property type="entry name" value="FMN-dependent nitroreductase-like"/>
    <property type="match status" value="1"/>
</dbReference>
<comment type="similarity">
    <text evidence="2">Belongs to the nitroreductase family.</text>
</comment>
<dbReference type="InterPro" id="IPR000415">
    <property type="entry name" value="Nitroreductase-like"/>
</dbReference>
<evidence type="ECO:0000259" key="6">
    <source>
        <dbReference type="Pfam" id="PF00881"/>
    </source>
</evidence>
<dbReference type="Gene3D" id="3.40.109.10">
    <property type="entry name" value="NADH Oxidase"/>
    <property type="match status" value="1"/>
</dbReference>
<dbReference type="OrthoDB" id="9812105at2"/>
<dbReference type="PANTHER" id="PTHR43673">
    <property type="entry name" value="NAD(P)H NITROREDUCTASE YDGI-RELATED"/>
    <property type="match status" value="1"/>
</dbReference>
<dbReference type="Proteomes" id="UP000187651">
    <property type="component" value="Unassembled WGS sequence"/>
</dbReference>
<dbReference type="CDD" id="cd20609">
    <property type="entry name" value="nitroreductase"/>
    <property type="match status" value="1"/>
</dbReference>
<dbReference type="Pfam" id="PF00881">
    <property type="entry name" value="Nitroreductase"/>
    <property type="match status" value="2"/>
</dbReference>
<protein>
    <submittedName>
        <fullName evidence="7">Nitroreductase</fullName>
    </submittedName>
</protein>
<evidence type="ECO:0000256" key="2">
    <source>
        <dbReference type="ARBA" id="ARBA00007118"/>
    </source>
</evidence>
<feature type="domain" description="Nitroreductase" evidence="6">
    <location>
        <begin position="66"/>
        <end position="147"/>
    </location>
</feature>
<evidence type="ECO:0000256" key="4">
    <source>
        <dbReference type="ARBA" id="ARBA00022643"/>
    </source>
</evidence>
<evidence type="ECO:0000313" key="8">
    <source>
        <dbReference type="Proteomes" id="UP000187651"/>
    </source>
</evidence>
<comment type="cofactor">
    <cofactor evidence="1">
        <name>FMN</name>
        <dbReference type="ChEBI" id="CHEBI:58210"/>
    </cofactor>
</comment>
<dbReference type="RefSeq" id="WP_074520505.1">
    <property type="nucleotide sequence ID" value="NZ_FNHZ01000001.1"/>
</dbReference>
<keyword evidence="3" id="KW-0285">Flavoprotein</keyword>
<keyword evidence="8" id="KW-1185">Reference proteome</keyword>
<reference evidence="8" key="1">
    <citation type="submission" date="2016-10" db="EMBL/GenBank/DDBJ databases">
        <authorList>
            <person name="Varghese N."/>
            <person name="Submissions S."/>
        </authorList>
    </citation>
    <scope>NUCLEOTIDE SEQUENCE [LARGE SCALE GENOMIC DNA]</scope>
    <source>
        <strain evidence="8">M83</strain>
    </source>
</reference>
<proteinExistence type="inferred from homology"/>